<dbReference type="PANTHER" id="PTHR36766:SF67">
    <property type="entry name" value="DISEASE RESISTANCE PROTEIN RGA3"/>
    <property type="match status" value="1"/>
</dbReference>
<protein>
    <submittedName>
        <fullName evidence="9">Uncharacterized protein</fullName>
    </submittedName>
</protein>
<keyword evidence="2" id="KW-0547">Nucleotide-binding</keyword>
<proteinExistence type="predicted"/>
<feature type="domain" description="Disease resistance protein winged helix" evidence="8">
    <location>
        <begin position="429"/>
        <end position="499"/>
    </location>
</feature>
<evidence type="ECO:0000259" key="6">
    <source>
        <dbReference type="Pfam" id="PF00931"/>
    </source>
</evidence>
<dbReference type="Pfam" id="PF23559">
    <property type="entry name" value="WHD_DRP"/>
    <property type="match status" value="1"/>
</dbReference>
<dbReference type="InterPro" id="IPR032675">
    <property type="entry name" value="LRR_dom_sf"/>
</dbReference>
<keyword evidence="5" id="KW-0175">Coiled coil</keyword>
<dbReference type="GO" id="GO:0005524">
    <property type="term" value="F:ATP binding"/>
    <property type="evidence" value="ECO:0007669"/>
    <property type="project" value="UniProtKB-KW"/>
</dbReference>
<dbReference type="Proteomes" id="UP000806378">
    <property type="component" value="Unassembled WGS sequence"/>
</dbReference>
<keyword evidence="10" id="KW-1185">Reference proteome</keyword>
<organism evidence="9 10">
    <name type="scientific">Corymbia citriodora subsp. variegata</name>
    <dbReference type="NCBI Taxonomy" id="360336"/>
    <lineage>
        <taxon>Eukaryota</taxon>
        <taxon>Viridiplantae</taxon>
        <taxon>Streptophyta</taxon>
        <taxon>Embryophyta</taxon>
        <taxon>Tracheophyta</taxon>
        <taxon>Spermatophyta</taxon>
        <taxon>Magnoliopsida</taxon>
        <taxon>eudicotyledons</taxon>
        <taxon>Gunneridae</taxon>
        <taxon>Pentapetalae</taxon>
        <taxon>rosids</taxon>
        <taxon>malvids</taxon>
        <taxon>Myrtales</taxon>
        <taxon>Myrtaceae</taxon>
        <taxon>Myrtoideae</taxon>
        <taxon>Eucalypteae</taxon>
        <taxon>Corymbia</taxon>
    </lineage>
</organism>
<dbReference type="GO" id="GO:0006952">
    <property type="term" value="P:defense response"/>
    <property type="evidence" value="ECO:0007669"/>
    <property type="project" value="UniProtKB-KW"/>
</dbReference>
<feature type="coiled-coil region" evidence="5">
    <location>
        <begin position="35"/>
        <end position="86"/>
    </location>
</feature>
<dbReference type="Gene3D" id="3.40.50.300">
    <property type="entry name" value="P-loop containing nucleotide triphosphate hydrolases"/>
    <property type="match status" value="1"/>
</dbReference>
<dbReference type="AlphaFoldDB" id="A0A8T0CT74"/>
<dbReference type="InterPro" id="IPR041118">
    <property type="entry name" value="Rx_N"/>
</dbReference>
<evidence type="ECO:0000256" key="4">
    <source>
        <dbReference type="ARBA" id="ARBA00022840"/>
    </source>
</evidence>
<evidence type="ECO:0000313" key="10">
    <source>
        <dbReference type="Proteomes" id="UP000806378"/>
    </source>
</evidence>
<dbReference type="PRINTS" id="PR00364">
    <property type="entry name" value="DISEASERSIST"/>
</dbReference>
<feature type="domain" description="Disease resistance N-terminal" evidence="7">
    <location>
        <begin position="13"/>
        <end position="92"/>
    </location>
</feature>
<dbReference type="InterPro" id="IPR036388">
    <property type="entry name" value="WH-like_DNA-bd_sf"/>
</dbReference>
<dbReference type="InterPro" id="IPR002182">
    <property type="entry name" value="NB-ARC"/>
</dbReference>
<evidence type="ECO:0000313" key="9">
    <source>
        <dbReference type="EMBL" id="KAF7850857.1"/>
    </source>
</evidence>
<keyword evidence="4" id="KW-0067">ATP-binding</keyword>
<name>A0A8T0CT74_CORYI</name>
<evidence type="ECO:0000256" key="5">
    <source>
        <dbReference type="SAM" id="Coils"/>
    </source>
</evidence>
<dbReference type="InterPro" id="IPR042197">
    <property type="entry name" value="Apaf_helical"/>
</dbReference>
<dbReference type="GO" id="GO:0051707">
    <property type="term" value="P:response to other organism"/>
    <property type="evidence" value="ECO:0007669"/>
    <property type="project" value="UniProtKB-ARBA"/>
</dbReference>
<dbReference type="CDD" id="cd14798">
    <property type="entry name" value="RX-CC_like"/>
    <property type="match status" value="1"/>
</dbReference>
<gene>
    <name evidence="9" type="ORF">BT93_L4943</name>
</gene>
<evidence type="ECO:0000259" key="8">
    <source>
        <dbReference type="Pfam" id="PF23559"/>
    </source>
</evidence>
<dbReference type="SUPFAM" id="SSF52058">
    <property type="entry name" value="L domain-like"/>
    <property type="match status" value="1"/>
</dbReference>
<dbReference type="Gene3D" id="1.20.5.4130">
    <property type="match status" value="1"/>
</dbReference>
<sequence length="862" mass="98847">MAESVLFGIAEGVLWKIASRALQEAITIYGVENQISELRETLAAIKAVLLDAEEQQPKNHRLQLWLDRLQDVFYDAEDVLDELECEALRKQELSRYGGINGKVRHFFSLSNPIMFRAKISHKIKEIRERLSRISTDKDQFSLNVRSADNGVPHIRSREMTYSFINKSDVFGRDLDRKRIIELLLPPTDDKNLLVIPIVGIGGLGKTTMAKLVYNDDSVKEQFELRIWVCVPEDFDLKKTIEGIIEDATSQSLGNFDIQQLQTHLQNTIKDKKYLLVLDDVWSNDRRKWKELKDLLKVGASESKIIVTTRSSEVASIMGTHPSHNLKGLSHEDSMTLFKKWAFDEKEMELCPKLLEIGNDIVEKTQGVPLLVKTLGSLLYTKNKERYWKHIRDSETWEIVEAKKDIMPALKLSYDHLPSHLKRCFSMLSLYPRGHKIKGTNLADLWMAFGLISSTTNELALEDIGVEYVKELWKRSLIQEVEEHESVLAFKVHDLVHSLAMSVAQNDCSIVALDTAEISEGIRYVSLSSSSLKGISNFNGVPPFLKNPTSKRLRAIKLQFKVADGVITEEFSKICISKCNSLRYLDLPFGTFEKMPSSICKLKQLRMLSLQYNKRLKKLPDTICELQSLLYLSLVGCSELAHLPKNMKRLINLRYLYITTKQKSLQESGIQYLENLHLLGLEGCKNLEVLFEGTCRLIRLRKLEILDCGRPISVPFGELTALECLTITKSQLTLTQESRSRFSLNLRTLVIQKFEQVMELLQCLEGSACTLDTFFVYDCPSLTAIPEWLSNHTHLRLIRLIRCPNLSFMPQGIQFLTALKELRIIHCDELSKRCEPQIGQDWHKIAHVPQIKLDRKRVQWTDD</sequence>
<accession>A0A8T0CT74</accession>
<evidence type="ECO:0000256" key="1">
    <source>
        <dbReference type="ARBA" id="ARBA00022737"/>
    </source>
</evidence>
<dbReference type="OrthoDB" id="2018467at2759"/>
<keyword evidence="1" id="KW-0677">Repeat</keyword>
<dbReference type="InterPro" id="IPR058922">
    <property type="entry name" value="WHD_DRP"/>
</dbReference>
<dbReference type="SUPFAM" id="SSF52540">
    <property type="entry name" value="P-loop containing nucleoside triphosphate hydrolases"/>
    <property type="match status" value="1"/>
</dbReference>
<dbReference type="Gramene" id="rna-gnl|WGS:JABURB|Cocit.L4943.1">
    <property type="protein sequence ID" value="cds-KAF7850857.1"/>
    <property type="gene ID" value="gene-BT93_L4943"/>
</dbReference>
<evidence type="ECO:0000256" key="2">
    <source>
        <dbReference type="ARBA" id="ARBA00022741"/>
    </source>
</evidence>
<keyword evidence="3" id="KW-0611">Plant defense</keyword>
<dbReference type="FunFam" id="3.40.50.300:FF:001091">
    <property type="entry name" value="Probable disease resistance protein At1g61300"/>
    <property type="match status" value="1"/>
</dbReference>
<dbReference type="Pfam" id="PF18052">
    <property type="entry name" value="Rx_N"/>
    <property type="match status" value="1"/>
</dbReference>
<dbReference type="InterPro" id="IPR027417">
    <property type="entry name" value="P-loop_NTPase"/>
</dbReference>
<dbReference type="Gene3D" id="1.10.10.10">
    <property type="entry name" value="Winged helix-like DNA-binding domain superfamily/Winged helix DNA-binding domain"/>
    <property type="match status" value="1"/>
</dbReference>
<evidence type="ECO:0000256" key="3">
    <source>
        <dbReference type="ARBA" id="ARBA00022821"/>
    </source>
</evidence>
<comment type="caution">
    <text evidence="9">The sequence shown here is derived from an EMBL/GenBank/DDBJ whole genome shotgun (WGS) entry which is preliminary data.</text>
</comment>
<dbReference type="FunFam" id="1.10.10.10:FF:000322">
    <property type="entry name" value="Probable disease resistance protein At1g63360"/>
    <property type="match status" value="1"/>
</dbReference>
<evidence type="ECO:0000259" key="7">
    <source>
        <dbReference type="Pfam" id="PF18052"/>
    </source>
</evidence>
<dbReference type="EMBL" id="MU089579">
    <property type="protein sequence ID" value="KAF7850857.1"/>
    <property type="molecule type" value="Genomic_DNA"/>
</dbReference>
<dbReference type="Gene3D" id="3.80.10.10">
    <property type="entry name" value="Ribonuclease Inhibitor"/>
    <property type="match status" value="2"/>
</dbReference>
<reference evidence="9" key="1">
    <citation type="submission" date="2020-05" db="EMBL/GenBank/DDBJ databases">
        <title>WGS assembly of Corymbia citriodora subspecies variegata.</title>
        <authorList>
            <person name="Barry K."/>
            <person name="Hundley H."/>
            <person name="Shu S."/>
            <person name="Jenkins J."/>
            <person name="Grimwood J."/>
            <person name="Baten A."/>
        </authorList>
    </citation>
    <scope>NUCLEOTIDE SEQUENCE</scope>
    <source>
        <strain evidence="9">CV2-018</strain>
    </source>
</reference>
<dbReference type="Pfam" id="PF00931">
    <property type="entry name" value="NB-ARC"/>
    <property type="match status" value="1"/>
</dbReference>
<dbReference type="PANTHER" id="PTHR36766">
    <property type="entry name" value="PLANT BROAD-SPECTRUM MILDEW RESISTANCE PROTEIN RPW8"/>
    <property type="match status" value="1"/>
</dbReference>
<feature type="domain" description="NB-ARC" evidence="6">
    <location>
        <begin position="178"/>
        <end position="345"/>
    </location>
</feature>
<dbReference type="InterPro" id="IPR038005">
    <property type="entry name" value="RX-like_CC"/>
</dbReference>
<dbReference type="Gene3D" id="1.10.8.430">
    <property type="entry name" value="Helical domain of apoptotic protease-activating factors"/>
    <property type="match status" value="1"/>
</dbReference>
<dbReference type="GO" id="GO:0043531">
    <property type="term" value="F:ADP binding"/>
    <property type="evidence" value="ECO:0007669"/>
    <property type="project" value="InterPro"/>
</dbReference>